<evidence type="ECO:0000313" key="6">
    <source>
        <dbReference type="EMBL" id="QDU57229.1"/>
    </source>
</evidence>
<accession>A0A518AR75</accession>
<dbReference type="AlphaFoldDB" id="A0A518AR75"/>
<dbReference type="Gene3D" id="2.60.120.260">
    <property type="entry name" value="Galactose-binding domain-like"/>
    <property type="match status" value="1"/>
</dbReference>
<keyword evidence="5" id="KW-0411">Iron-sulfur</keyword>
<evidence type="ECO:0000256" key="2">
    <source>
        <dbReference type="ARBA" id="ARBA00022723"/>
    </source>
</evidence>
<keyword evidence="7" id="KW-1185">Reference proteome</keyword>
<dbReference type="PANTHER" id="PTHR43498">
    <property type="entry name" value="FERREDOXIN:COB-COM HETERODISULFIDE REDUCTASE SUBUNIT A"/>
    <property type="match status" value="1"/>
</dbReference>
<evidence type="ECO:0000256" key="1">
    <source>
        <dbReference type="ARBA" id="ARBA00022485"/>
    </source>
</evidence>
<dbReference type="KEGG" id="amuc:Pan181_34430"/>
<dbReference type="OrthoDB" id="9780658at2"/>
<keyword evidence="1" id="KW-0004">4Fe-4S</keyword>
<protein>
    <submittedName>
        <fullName evidence="6">Tricarballylate dehydrogenase</fullName>
    </submittedName>
</protein>
<dbReference type="InterPro" id="IPR008979">
    <property type="entry name" value="Galactose-bd-like_sf"/>
</dbReference>
<dbReference type="SUPFAM" id="SSF51905">
    <property type="entry name" value="FAD/NAD(P)-binding domain"/>
    <property type="match status" value="1"/>
</dbReference>
<dbReference type="GO" id="GO:0016491">
    <property type="term" value="F:oxidoreductase activity"/>
    <property type="evidence" value="ECO:0007669"/>
    <property type="project" value="UniProtKB-KW"/>
</dbReference>
<dbReference type="GO" id="GO:0046872">
    <property type="term" value="F:metal ion binding"/>
    <property type="evidence" value="ECO:0007669"/>
    <property type="project" value="UniProtKB-KW"/>
</dbReference>
<evidence type="ECO:0000256" key="3">
    <source>
        <dbReference type="ARBA" id="ARBA00023002"/>
    </source>
</evidence>
<evidence type="ECO:0000256" key="5">
    <source>
        <dbReference type="ARBA" id="ARBA00023014"/>
    </source>
</evidence>
<sequence length="804" mass="89140">MKRKTEEYEVVVCGGGLAGFCAAVASARGGASTVLIHNRPVLGGNSSSEIGVTPHGAAAFHAYARETGIISELLIEERAMNHAEVYENGWTNSVWDLVLYNMAVSTANLTVHLNTNIQEVVLQGEGVSSSWADLLDEVTHQYGYSHRPTCHGNQPATIAEVKALVLNAELELTIRGRMFIDCTGDGLVGDRAGCEWRMGSEGREEFNEPHAPLQPSTDTMGSSIHFRAKDLGYPVTYHAPDWAIKHEDASYFYDQGRLPKEERGGYWWLEIGVPYHTIYDNEDIRHELTRHTLGVWDWIKNRDPVMKDRAKNYALDWIGQVPGKRESRRIIGRYFVTEHDVQNRTVFEDEVAFGGWFVDLHTPGGLLANSSEPCSAGEQEYNTFSEYSVKSYCGPYGIPLRCLMAKDATNLLMAGRNISASHAALGTMRVMGTTALMGQACGTAAAYAVRNKIATAELSHGDAIAAIQQTLLREGCFLPNVRNQDTCDLARLATATSSSDAQVSEAGPHTQGCHAGLAEWRDQPQYHQQQLDSRKGQLIAIGHEGIDVVSVCLTNRSGTPQSVEAAIYAVDHVWDYRVEPGPSLATAMLQVLPGEEQWVDWSVQLDAAQIAEHPQYLRLDLLTNPAVEWLTAGNIEPGMTSYYQIGAEKMRRFANGSTLSVRVMPHQSAYPASMVLSGTTRPHRSTNVWRSDPNQPLPQWLDLSWDSVQAIGLIELTFPGHLLREYHAYAPHYRDPQTPADYSIQCEVDGEWQTVATCTDNYQRRGIHRLPRGIETRKLRITVTRTNGDPSAAINEIRCYTDLQ</sequence>
<gene>
    <name evidence="6" type="ORF">Pan181_34430</name>
</gene>
<keyword evidence="3" id="KW-0560">Oxidoreductase</keyword>
<dbReference type="SUPFAM" id="SSF49785">
    <property type="entry name" value="Galactose-binding domain-like"/>
    <property type="match status" value="1"/>
</dbReference>
<evidence type="ECO:0000313" key="7">
    <source>
        <dbReference type="Proteomes" id="UP000315750"/>
    </source>
</evidence>
<dbReference type="EMBL" id="CP036278">
    <property type="protein sequence ID" value="QDU57229.1"/>
    <property type="molecule type" value="Genomic_DNA"/>
</dbReference>
<dbReference type="Proteomes" id="UP000315750">
    <property type="component" value="Chromosome"/>
</dbReference>
<dbReference type="PANTHER" id="PTHR43498:SF1">
    <property type="entry name" value="COB--COM HETERODISULFIDE REDUCTASE IRON-SULFUR SUBUNIT A"/>
    <property type="match status" value="1"/>
</dbReference>
<evidence type="ECO:0000256" key="4">
    <source>
        <dbReference type="ARBA" id="ARBA00023004"/>
    </source>
</evidence>
<dbReference type="GO" id="GO:0051539">
    <property type="term" value="F:4 iron, 4 sulfur cluster binding"/>
    <property type="evidence" value="ECO:0007669"/>
    <property type="project" value="UniProtKB-KW"/>
</dbReference>
<organism evidence="6 7">
    <name type="scientific">Aeoliella mucimassa</name>
    <dbReference type="NCBI Taxonomy" id="2527972"/>
    <lineage>
        <taxon>Bacteria</taxon>
        <taxon>Pseudomonadati</taxon>
        <taxon>Planctomycetota</taxon>
        <taxon>Planctomycetia</taxon>
        <taxon>Pirellulales</taxon>
        <taxon>Lacipirellulaceae</taxon>
        <taxon>Aeoliella</taxon>
    </lineage>
</organism>
<keyword evidence="4" id="KW-0408">Iron</keyword>
<keyword evidence="2" id="KW-0479">Metal-binding</keyword>
<dbReference type="RefSeq" id="WP_145248253.1">
    <property type="nucleotide sequence ID" value="NZ_CP036278.1"/>
</dbReference>
<dbReference type="Gene3D" id="3.50.50.60">
    <property type="entry name" value="FAD/NAD(P)-binding domain"/>
    <property type="match status" value="1"/>
</dbReference>
<reference evidence="6 7" key="1">
    <citation type="submission" date="2019-02" db="EMBL/GenBank/DDBJ databases">
        <title>Deep-cultivation of Planctomycetes and their phenomic and genomic characterization uncovers novel biology.</title>
        <authorList>
            <person name="Wiegand S."/>
            <person name="Jogler M."/>
            <person name="Boedeker C."/>
            <person name="Pinto D."/>
            <person name="Vollmers J."/>
            <person name="Rivas-Marin E."/>
            <person name="Kohn T."/>
            <person name="Peeters S.H."/>
            <person name="Heuer A."/>
            <person name="Rast P."/>
            <person name="Oberbeckmann S."/>
            <person name="Bunk B."/>
            <person name="Jeske O."/>
            <person name="Meyerdierks A."/>
            <person name="Storesund J.E."/>
            <person name="Kallscheuer N."/>
            <person name="Luecker S."/>
            <person name="Lage O.M."/>
            <person name="Pohl T."/>
            <person name="Merkel B.J."/>
            <person name="Hornburger P."/>
            <person name="Mueller R.-W."/>
            <person name="Bruemmer F."/>
            <person name="Labrenz M."/>
            <person name="Spormann A.M."/>
            <person name="Op den Camp H."/>
            <person name="Overmann J."/>
            <person name="Amann R."/>
            <person name="Jetten M.S.M."/>
            <person name="Mascher T."/>
            <person name="Medema M.H."/>
            <person name="Devos D.P."/>
            <person name="Kaster A.-K."/>
            <person name="Ovreas L."/>
            <person name="Rohde M."/>
            <person name="Galperin M.Y."/>
            <person name="Jogler C."/>
        </authorList>
    </citation>
    <scope>NUCLEOTIDE SEQUENCE [LARGE SCALE GENOMIC DNA]</scope>
    <source>
        <strain evidence="6 7">Pan181</strain>
    </source>
</reference>
<dbReference type="Pfam" id="PF12831">
    <property type="entry name" value="FAD_oxidored"/>
    <property type="match status" value="1"/>
</dbReference>
<dbReference type="InterPro" id="IPR036188">
    <property type="entry name" value="FAD/NAD-bd_sf"/>
</dbReference>
<name>A0A518AR75_9BACT</name>
<proteinExistence type="predicted"/>
<dbReference type="InterPro" id="IPR039650">
    <property type="entry name" value="HdrA-like"/>
</dbReference>